<evidence type="ECO:0000256" key="1">
    <source>
        <dbReference type="SAM" id="Coils"/>
    </source>
</evidence>
<protein>
    <submittedName>
        <fullName evidence="2">Uncharacterized protein</fullName>
    </submittedName>
</protein>
<dbReference type="EMBL" id="BTSX01000003">
    <property type="protein sequence ID" value="GMS89323.1"/>
    <property type="molecule type" value="Genomic_DNA"/>
</dbReference>
<name>A0AAV5T921_9BILA</name>
<proteinExistence type="predicted"/>
<feature type="coiled-coil region" evidence="1">
    <location>
        <begin position="22"/>
        <end position="71"/>
    </location>
</feature>
<organism evidence="2 3">
    <name type="scientific">Pristionchus entomophagus</name>
    <dbReference type="NCBI Taxonomy" id="358040"/>
    <lineage>
        <taxon>Eukaryota</taxon>
        <taxon>Metazoa</taxon>
        <taxon>Ecdysozoa</taxon>
        <taxon>Nematoda</taxon>
        <taxon>Chromadorea</taxon>
        <taxon>Rhabditida</taxon>
        <taxon>Rhabditina</taxon>
        <taxon>Diplogasteromorpha</taxon>
        <taxon>Diplogasteroidea</taxon>
        <taxon>Neodiplogasteridae</taxon>
        <taxon>Pristionchus</taxon>
    </lineage>
</organism>
<accession>A0AAV5T921</accession>
<keyword evidence="3" id="KW-1185">Reference proteome</keyword>
<dbReference type="Proteomes" id="UP001432027">
    <property type="component" value="Unassembled WGS sequence"/>
</dbReference>
<keyword evidence="1" id="KW-0175">Coiled coil</keyword>
<comment type="caution">
    <text evidence="2">The sequence shown here is derived from an EMBL/GenBank/DDBJ whole genome shotgun (WGS) entry which is preliminary data.</text>
</comment>
<sequence length="93" mass="11618">MDLRRILQETKDEWEGKRRRELEEWNEKRDEEGREAEMAYDEKMREKDREIERLRRRYEQEKREKLDFVIEKDKLEAVAGKMMEVAKEALDEI</sequence>
<gene>
    <name evidence="2" type="ORF">PENTCL1PPCAC_11498</name>
</gene>
<evidence type="ECO:0000313" key="3">
    <source>
        <dbReference type="Proteomes" id="UP001432027"/>
    </source>
</evidence>
<dbReference type="AlphaFoldDB" id="A0AAV5T921"/>
<evidence type="ECO:0000313" key="2">
    <source>
        <dbReference type="EMBL" id="GMS89323.1"/>
    </source>
</evidence>
<reference evidence="2" key="1">
    <citation type="submission" date="2023-10" db="EMBL/GenBank/DDBJ databases">
        <title>Genome assembly of Pristionchus species.</title>
        <authorList>
            <person name="Yoshida K."/>
            <person name="Sommer R.J."/>
        </authorList>
    </citation>
    <scope>NUCLEOTIDE SEQUENCE</scope>
    <source>
        <strain evidence="2">RS0144</strain>
    </source>
</reference>